<dbReference type="Gene3D" id="3.40.190.10">
    <property type="entry name" value="Periplasmic binding protein-like II"/>
    <property type="match status" value="2"/>
</dbReference>
<keyword evidence="3 4" id="KW-0592">Phosphate transport</keyword>
<accession>A0ABV9D634</accession>
<dbReference type="InterPro" id="IPR005673">
    <property type="entry name" value="ABC_phos-bd_PstS"/>
</dbReference>
<name>A0ABV9D634_9MICO</name>
<evidence type="ECO:0000313" key="7">
    <source>
        <dbReference type="EMBL" id="MFC4553749.1"/>
    </source>
</evidence>
<dbReference type="EMBL" id="JBHSGF010000001">
    <property type="protein sequence ID" value="MFC4553749.1"/>
    <property type="molecule type" value="Genomic_DNA"/>
</dbReference>
<dbReference type="InterPro" id="IPR050962">
    <property type="entry name" value="Phosphate-bind_PstS"/>
</dbReference>
<evidence type="ECO:0000313" key="8">
    <source>
        <dbReference type="Proteomes" id="UP001595955"/>
    </source>
</evidence>
<dbReference type="RefSeq" id="WP_122822984.1">
    <property type="nucleotide sequence ID" value="NZ_CP033325.1"/>
</dbReference>
<feature type="signal peptide" evidence="5">
    <location>
        <begin position="1"/>
        <end position="23"/>
    </location>
</feature>
<keyword evidence="5" id="KW-0732">Signal</keyword>
<dbReference type="SUPFAM" id="SSF53850">
    <property type="entry name" value="Periplasmic binding protein-like II"/>
    <property type="match status" value="1"/>
</dbReference>
<dbReference type="PANTHER" id="PTHR42996">
    <property type="entry name" value="PHOSPHATE-BINDING PROTEIN PSTS"/>
    <property type="match status" value="1"/>
</dbReference>
<dbReference type="PIRSF" id="PIRSF002756">
    <property type="entry name" value="PstS"/>
    <property type="match status" value="1"/>
</dbReference>
<feature type="chain" id="PRO_5045809844" description="Phosphate-binding protein" evidence="5">
    <location>
        <begin position="24"/>
        <end position="358"/>
    </location>
</feature>
<evidence type="ECO:0000256" key="5">
    <source>
        <dbReference type="SAM" id="SignalP"/>
    </source>
</evidence>
<dbReference type="NCBIfam" id="TIGR00975">
    <property type="entry name" value="3a0107s03"/>
    <property type="match status" value="1"/>
</dbReference>
<evidence type="ECO:0000259" key="6">
    <source>
        <dbReference type="Pfam" id="PF12849"/>
    </source>
</evidence>
<dbReference type="PANTHER" id="PTHR42996:SF1">
    <property type="entry name" value="PHOSPHATE-BINDING PROTEIN PSTS"/>
    <property type="match status" value="1"/>
</dbReference>
<evidence type="ECO:0000256" key="1">
    <source>
        <dbReference type="ARBA" id="ARBA00008725"/>
    </source>
</evidence>
<dbReference type="CDD" id="cd13565">
    <property type="entry name" value="PBP2_PstS"/>
    <property type="match status" value="1"/>
</dbReference>
<keyword evidence="2 4" id="KW-0813">Transport</keyword>
<organism evidence="7 8">
    <name type="scientific">Georgenia faecalis</name>
    <dbReference type="NCBI Taxonomy" id="2483799"/>
    <lineage>
        <taxon>Bacteria</taxon>
        <taxon>Bacillati</taxon>
        <taxon>Actinomycetota</taxon>
        <taxon>Actinomycetes</taxon>
        <taxon>Micrococcales</taxon>
        <taxon>Bogoriellaceae</taxon>
        <taxon>Georgenia</taxon>
    </lineage>
</organism>
<gene>
    <name evidence="7" type="primary">pstS</name>
    <name evidence="7" type="ORF">ACFO3F_00680</name>
</gene>
<keyword evidence="8" id="KW-1185">Reference proteome</keyword>
<evidence type="ECO:0000256" key="2">
    <source>
        <dbReference type="ARBA" id="ARBA00022448"/>
    </source>
</evidence>
<dbReference type="Pfam" id="PF12849">
    <property type="entry name" value="PBP_like_2"/>
    <property type="match status" value="1"/>
</dbReference>
<sequence>MKARRTYVGAVGVLALTLAGCGAGTTSLAGAGASSQEIAMQAWMAGFQADHPDVLLSYDPTGSGAGREMFITGAVDFAGSDAAFDEEELEEAVGRCLGGDVLELPLYISPIAIAYHLPGLDVDHLNLEAEVVAAMFDGQIERWDDPAIAATNPGVDLPDLPVVPVNRSDDSGTTENFTEYLAAAGGEAWPYEPSDTWPRSGTQSGAQNAGVVSTLEGAEGTIGYVDASQVTAELGTVAVGVGDEFVPYSPEAAAAVVDASPPAEGANDSRLTIEVDHGTDAAGAYPVVLISYLIACSRYESAEVAENVSDFLAFVASEDGQEFAARPDVAGSAPISAALRERVLAAIDQISAAPDQGA</sequence>
<feature type="domain" description="PBP" evidence="6">
    <location>
        <begin position="24"/>
        <end position="318"/>
    </location>
</feature>
<proteinExistence type="inferred from homology"/>
<comment type="similarity">
    <text evidence="1 4">Belongs to the PstS family.</text>
</comment>
<evidence type="ECO:0000256" key="4">
    <source>
        <dbReference type="PIRNR" id="PIRNR002756"/>
    </source>
</evidence>
<dbReference type="PROSITE" id="PS51257">
    <property type="entry name" value="PROKAR_LIPOPROTEIN"/>
    <property type="match status" value="1"/>
</dbReference>
<reference evidence="8" key="1">
    <citation type="journal article" date="2019" name="Int. J. Syst. Evol. Microbiol.">
        <title>The Global Catalogue of Microorganisms (GCM) 10K type strain sequencing project: providing services to taxonomists for standard genome sequencing and annotation.</title>
        <authorList>
            <consortium name="The Broad Institute Genomics Platform"/>
            <consortium name="The Broad Institute Genome Sequencing Center for Infectious Disease"/>
            <person name="Wu L."/>
            <person name="Ma J."/>
        </authorList>
    </citation>
    <scope>NUCLEOTIDE SEQUENCE [LARGE SCALE GENOMIC DNA]</scope>
    <source>
        <strain evidence="8">JCM 3369</strain>
    </source>
</reference>
<comment type="caution">
    <text evidence="7">The sequence shown here is derived from an EMBL/GenBank/DDBJ whole genome shotgun (WGS) entry which is preliminary data.</text>
</comment>
<dbReference type="Proteomes" id="UP001595955">
    <property type="component" value="Unassembled WGS sequence"/>
</dbReference>
<protein>
    <recommendedName>
        <fullName evidence="4">Phosphate-binding protein</fullName>
    </recommendedName>
</protein>
<dbReference type="InterPro" id="IPR024370">
    <property type="entry name" value="PBP_domain"/>
</dbReference>
<evidence type="ECO:0000256" key="3">
    <source>
        <dbReference type="ARBA" id="ARBA00022592"/>
    </source>
</evidence>